<organism evidence="1 2">
    <name type="scientific">Prosthecobacter dejongeii</name>
    <dbReference type="NCBI Taxonomy" id="48465"/>
    <lineage>
        <taxon>Bacteria</taxon>
        <taxon>Pseudomonadati</taxon>
        <taxon>Verrucomicrobiota</taxon>
        <taxon>Verrucomicrobiia</taxon>
        <taxon>Verrucomicrobiales</taxon>
        <taxon>Verrucomicrobiaceae</taxon>
        <taxon>Prosthecobacter</taxon>
    </lineage>
</organism>
<dbReference type="RefSeq" id="WP_184204901.1">
    <property type="nucleotide sequence ID" value="NZ_JACHIF010000001.1"/>
</dbReference>
<evidence type="ECO:0000313" key="2">
    <source>
        <dbReference type="Proteomes" id="UP000534294"/>
    </source>
</evidence>
<dbReference type="EMBL" id="JACHIF010000001">
    <property type="protein sequence ID" value="MBB5036266.1"/>
    <property type="molecule type" value="Genomic_DNA"/>
</dbReference>
<comment type="caution">
    <text evidence="1">The sequence shown here is derived from an EMBL/GenBank/DDBJ whole genome shotgun (WGS) entry which is preliminary data.</text>
</comment>
<protein>
    <submittedName>
        <fullName evidence="1">Uncharacterized protein</fullName>
    </submittedName>
</protein>
<dbReference type="AlphaFoldDB" id="A0A7W7YHF3"/>
<evidence type="ECO:0000313" key="1">
    <source>
        <dbReference type="EMBL" id="MBB5036266.1"/>
    </source>
</evidence>
<name>A0A7W7YHF3_9BACT</name>
<gene>
    <name evidence="1" type="ORF">HNQ64_000500</name>
</gene>
<sequence length="92" mass="10171">MIHTLLPAKKSPARKAVGKAIMPLPVARWLLENTQLSARDHRRIKTLNAKVKSETISEEESAELDAILDACLNLDILRAQASSVIKKSTKAR</sequence>
<proteinExistence type="predicted"/>
<accession>A0A7W7YHF3</accession>
<dbReference type="Proteomes" id="UP000534294">
    <property type="component" value="Unassembled WGS sequence"/>
</dbReference>
<keyword evidence="2" id="KW-1185">Reference proteome</keyword>
<reference evidence="1 2" key="1">
    <citation type="submission" date="2020-08" db="EMBL/GenBank/DDBJ databases">
        <title>Genomic Encyclopedia of Type Strains, Phase IV (KMG-IV): sequencing the most valuable type-strain genomes for metagenomic binning, comparative biology and taxonomic classification.</title>
        <authorList>
            <person name="Goeker M."/>
        </authorList>
    </citation>
    <scope>NUCLEOTIDE SEQUENCE [LARGE SCALE GENOMIC DNA]</scope>
    <source>
        <strain evidence="1 2">DSM 12251</strain>
    </source>
</reference>